<feature type="transmembrane region" description="Helical" evidence="1">
    <location>
        <begin position="79"/>
        <end position="99"/>
    </location>
</feature>
<organism evidence="2 3">
    <name type="scientific">Candidatus Beckwithbacteria bacterium GW2011_GWB1_47_15</name>
    <dbReference type="NCBI Taxonomy" id="1618371"/>
    <lineage>
        <taxon>Bacteria</taxon>
        <taxon>Candidatus Beckwithiibacteriota</taxon>
    </lineage>
</organism>
<dbReference type="InterPro" id="IPR043993">
    <property type="entry name" value="T4SS_pilin"/>
</dbReference>
<keyword evidence="1" id="KW-0812">Transmembrane</keyword>
<comment type="caution">
    <text evidence="2">The sequence shown here is derived from an EMBL/GenBank/DDBJ whole genome shotgun (WGS) entry which is preliminary data.</text>
</comment>
<dbReference type="AlphaFoldDB" id="A0A0G1U2U7"/>
<evidence type="ECO:0000313" key="2">
    <source>
        <dbReference type="EMBL" id="KKU60648.1"/>
    </source>
</evidence>
<feature type="transmembrane region" description="Helical" evidence="1">
    <location>
        <begin position="43"/>
        <end position="67"/>
    </location>
</feature>
<keyword evidence="1" id="KW-0472">Membrane</keyword>
<sequence length="111" mass="11830">MPVIFKDEFSLGTDPGGNPIPIAGTAYTKEGLFAVLSVVLRNVFVIAGIILFIFIVVGGLGMILNAGNAEKLKNSSKTLSSAVIGFLILFSSFWVIRIIEFLTGINLIQGL</sequence>
<reference evidence="2 3" key="1">
    <citation type="journal article" date="2015" name="Nature">
        <title>rRNA introns, odd ribosomes, and small enigmatic genomes across a large radiation of phyla.</title>
        <authorList>
            <person name="Brown C.T."/>
            <person name="Hug L.A."/>
            <person name="Thomas B.C."/>
            <person name="Sharon I."/>
            <person name="Castelle C.J."/>
            <person name="Singh A."/>
            <person name="Wilkins M.J."/>
            <person name="Williams K.H."/>
            <person name="Banfield J.F."/>
        </authorList>
    </citation>
    <scope>NUCLEOTIDE SEQUENCE [LARGE SCALE GENOMIC DNA]</scope>
</reference>
<name>A0A0G1U2U7_9BACT</name>
<protein>
    <submittedName>
        <fullName evidence="2">Uncharacterized protein</fullName>
    </submittedName>
</protein>
<evidence type="ECO:0000256" key="1">
    <source>
        <dbReference type="SAM" id="Phobius"/>
    </source>
</evidence>
<dbReference type="EMBL" id="LCNT01000008">
    <property type="protein sequence ID" value="KKU60648.1"/>
    <property type="molecule type" value="Genomic_DNA"/>
</dbReference>
<gene>
    <name evidence="2" type="ORF">UX85_C0008G0022</name>
</gene>
<keyword evidence="1" id="KW-1133">Transmembrane helix</keyword>
<dbReference type="Proteomes" id="UP000033860">
    <property type="component" value="Unassembled WGS sequence"/>
</dbReference>
<dbReference type="Pfam" id="PF18895">
    <property type="entry name" value="T4SS_pilin"/>
    <property type="match status" value="1"/>
</dbReference>
<evidence type="ECO:0000313" key="3">
    <source>
        <dbReference type="Proteomes" id="UP000033860"/>
    </source>
</evidence>
<proteinExistence type="predicted"/>
<accession>A0A0G1U2U7</accession>